<evidence type="ECO:0000313" key="1">
    <source>
        <dbReference type="EMBL" id="SKB69613.1"/>
    </source>
</evidence>
<name>A0A1T5DDM3_9BACT</name>
<gene>
    <name evidence="1" type="ORF">SAMN05660349_02387</name>
</gene>
<accession>A0A1T5DDM3</accession>
<dbReference type="Gene3D" id="2.120.10.30">
    <property type="entry name" value="TolB, C-terminal domain"/>
    <property type="match status" value="1"/>
</dbReference>
<evidence type="ECO:0000313" key="2">
    <source>
        <dbReference type="Proteomes" id="UP000190852"/>
    </source>
</evidence>
<evidence type="ECO:0008006" key="3">
    <source>
        <dbReference type="Google" id="ProtNLM"/>
    </source>
</evidence>
<dbReference type="Proteomes" id="UP000190852">
    <property type="component" value="Unassembled WGS sequence"/>
</dbReference>
<keyword evidence="2" id="KW-1185">Reference proteome</keyword>
<dbReference type="SUPFAM" id="SSF63825">
    <property type="entry name" value="YWTD domain"/>
    <property type="match status" value="1"/>
</dbReference>
<protein>
    <recommendedName>
        <fullName evidence="3">6-bladed beta-propeller protein</fullName>
    </recommendedName>
</protein>
<organism evidence="1 2">
    <name type="scientific">Parabacteroides chartae</name>
    <dbReference type="NCBI Taxonomy" id="1037355"/>
    <lineage>
        <taxon>Bacteria</taxon>
        <taxon>Pseudomonadati</taxon>
        <taxon>Bacteroidota</taxon>
        <taxon>Bacteroidia</taxon>
        <taxon>Bacteroidales</taxon>
        <taxon>Tannerellaceae</taxon>
        <taxon>Parabacteroides</taxon>
    </lineage>
</organism>
<dbReference type="EMBL" id="FUYQ01000018">
    <property type="protein sequence ID" value="SKB69613.1"/>
    <property type="molecule type" value="Genomic_DNA"/>
</dbReference>
<dbReference type="Pfam" id="PF17170">
    <property type="entry name" value="DUF5128"/>
    <property type="match status" value="1"/>
</dbReference>
<reference evidence="2" key="1">
    <citation type="submission" date="2017-02" db="EMBL/GenBank/DDBJ databases">
        <authorList>
            <person name="Varghese N."/>
            <person name="Submissions S."/>
        </authorList>
    </citation>
    <scope>NUCLEOTIDE SEQUENCE [LARGE SCALE GENOMIC DNA]</scope>
    <source>
        <strain evidence="2">DSM 24967</strain>
    </source>
</reference>
<proteinExistence type="predicted"/>
<dbReference type="PROSITE" id="PS51257">
    <property type="entry name" value="PROKAR_LIPOPROTEIN"/>
    <property type="match status" value="1"/>
</dbReference>
<dbReference type="AlphaFoldDB" id="A0A1T5DDM3"/>
<sequence length="380" mass="43360">MVIMESRFVVVILFIFSTLLSCNKQPDKKELPVINLNSISAINDSITLSLDDLGWKEKLIPLETNDSCLLADISVICESINNYWIVSNGEVLKFDKEGRYDRRIGKVGQGPEEYGSAYKIQLDKKAEEVYVMDYFGRKMVVYDFNGKFIRTFRLPEKEFMANFSLYGNTLYYHGIENSLIPTLLAEDIKTRKMETICSPDREMEVGEIMLGNSFMSEVNDEIYLYHYFNDTIYRITPEKKLEAAGFINMKNLMFVYDEIILVGDKTAKMKQGGPRVLVDNFINTDNLFFVFYRLCDEMAAGANSSPHLAVCDKISKKEYANVALLHSAEPALSIRNTSKLFSADGKRIISYIQADALAETDLVPGLKEDDNPVLVIYYKE</sequence>
<dbReference type="InterPro" id="IPR011042">
    <property type="entry name" value="6-blade_b-propeller_TolB-like"/>
</dbReference>